<reference evidence="1" key="1">
    <citation type="submission" date="2019-08" db="EMBL/GenBank/DDBJ databases">
        <authorList>
            <person name="Kucharzyk K."/>
            <person name="Murdoch R.W."/>
            <person name="Higgins S."/>
            <person name="Loffler F."/>
        </authorList>
    </citation>
    <scope>NUCLEOTIDE SEQUENCE</scope>
</reference>
<gene>
    <name evidence="1" type="primary">ftsA_7</name>
    <name evidence="1" type="ORF">SDC9_05994</name>
</gene>
<dbReference type="AlphaFoldDB" id="A0A644T0J5"/>
<dbReference type="NCBIfam" id="TIGR01175">
    <property type="entry name" value="pilM"/>
    <property type="match status" value="1"/>
</dbReference>
<dbReference type="PANTHER" id="PTHR32432">
    <property type="entry name" value="CELL DIVISION PROTEIN FTSA-RELATED"/>
    <property type="match status" value="1"/>
</dbReference>
<dbReference type="Pfam" id="PF11104">
    <property type="entry name" value="PilM_2"/>
    <property type="match status" value="1"/>
</dbReference>
<dbReference type="EMBL" id="VSSQ01000012">
    <property type="protein sequence ID" value="MPL60433.1"/>
    <property type="molecule type" value="Genomic_DNA"/>
</dbReference>
<dbReference type="Gene3D" id="3.30.420.40">
    <property type="match status" value="2"/>
</dbReference>
<sequence>MKWNSISLAGSLNKLKQLLNHHPKTIIGIDLGTHSIKVVEIDVSSDKPFLKRVGLEDYHSVTNPDNLFLDNTVVQKLEHLLTTSGILAKEAVIAISSNKIFVREITFPAMTEAELCEAVKWDSENYVPYHPGSYYYDFSVLPSSNTLESKILFVAAPQDAINRVVSISKEVGLKLLAVDIEPLALHRTLNTYNNCAILDIGAAVSQIILFENGVPYVTRSIPIAGQSFTSEIMQSLDLDFPEAENLKKRQKGLLQQPDLQEGLTDLNHKLALIATDLIRELSRTLDYYQIQNKSTVIDKLILTGGGSKLDNLDMYISKQLGLPVINNDVLEGLNIPESFSETYLQELAPQFAVAIGLALRGGK</sequence>
<organism evidence="1">
    <name type="scientific">bioreactor metagenome</name>
    <dbReference type="NCBI Taxonomy" id="1076179"/>
    <lineage>
        <taxon>unclassified sequences</taxon>
        <taxon>metagenomes</taxon>
        <taxon>ecological metagenomes</taxon>
    </lineage>
</organism>
<dbReference type="CDD" id="cd24049">
    <property type="entry name" value="ASKHA_NBD_PilM"/>
    <property type="match status" value="1"/>
</dbReference>
<name>A0A644T0J5_9ZZZZ</name>
<accession>A0A644T0J5</accession>
<dbReference type="PANTHER" id="PTHR32432:SF3">
    <property type="entry name" value="ETHANOLAMINE UTILIZATION PROTEIN EUTJ"/>
    <property type="match status" value="1"/>
</dbReference>
<dbReference type="InterPro" id="IPR005883">
    <property type="entry name" value="PilM"/>
</dbReference>
<keyword evidence="1" id="KW-0131">Cell cycle</keyword>
<dbReference type="InterPro" id="IPR043129">
    <property type="entry name" value="ATPase_NBD"/>
</dbReference>
<comment type="caution">
    <text evidence="1">The sequence shown here is derived from an EMBL/GenBank/DDBJ whole genome shotgun (WGS) entry which is preliminary data.</text>
</comment>
<dbReference type="GO" id="GO:0051301">
    <property type="term" value="P:cell division"/>
    <property type="evidence" value="ECO:0007669"/>
    <property type="project" value="UniProtKB-KW"/>
</dbReference>
<dbReference type="Gene3D" id="3.30.1490.300">
    <property type="match status" value="1"/>
</dbReference>
<dbReference type="InterPro" id="IPR050696">
    <property type="entry name" value="FtsA/MreB"/>
</dbReference>
<dbReference type="SUPFAM" id="SSF53067">
    <property type="entry name" value="Actin-like ATPase domain"/>
    <property type="match status" value="2"/>
</dbReference>
<evidence type="ECO:0000313" key="1">
    <source>
        <dbReference type="EMBL" id="MPL60433.1"/>
    </source>
</evidence>
<keyword evidence="1" id="KW-0132">Cell division</keyword>
<protein>
    <submittedName>
        <fullName evidence="1">Cell division protein FtsA</fullName>
    </submittedName>
</protein>
<dbReference type="PIRSF" id="PIRSF019169">
    <property type="entry name" value="PilM"/>
    <property type="match status" value="1"/>
</dbReference>
<proteinExistence type="predicted"/>